<evidence type="ECO:0000313" key="10">
    <source>
        <dbReference type="Proteomes" id="UP000680067"/>
    </source>
</evidence>
<keyword evidence="4 7" id="KW-0732">Signal</keyword>
<evidence type="ECO:0000256" key="3">
    <source>
        <dbReference type="ARBA" id="ARBA00022723"/>
    </source>
</evidence>
<organism evidence="9 10">
    <name type="scientific">Undibacterium luofuense</name>
    <dbReference type="NCBI Taxonomy" id="2828733"/>
    <lineage>
        <taxon>Bacteria</taxon>
        <taxon>Pseudomonadati</taxon>
        <taxon>Pseudomonadota</taxon>
        <taxon>Betaproteobacteria</taxon>
        <taxon>Burkholderiales</taxon>
        <taxon>Oxalobacteraceae</taxon>
        <taxon>Undibacterium</taxon>
    </lineage>
</organism>
<keyword evidence="6" id="KW-0862">Zinc</keyword>
<feature type="chain" id="PRO_5037045125" evidence="7">
    <location>
        <begin position="34"/>
        <end position="565"/>
    </location>
</feature>
<dbReference type="Gene3D" id="3.50.30.30">
    <property type="match status" value="1"/>
</dbReference>
<dbReference type="InterPro" id="IPR007484">
    <property type="entry name" value="Peptidase_M28"/>
</dbReference>
<protein>
    <submittedName>
        <fullName evidence="9">M28 family peptidase</fullName>
    </submittedName>
</protein>
<evidence type="ECO:0000256" key="5">
    <source>
        <dbReference type="ARBA" id="ARBA00022801"/>
    </source>
</evidence>
<dbReference type="Proteomes" id="UP000680067">
    <property type="component" value="Unassembled WGS sequence"/>
</dbReference>
<evidence type="ECO:0000256" key="6">
    <source>
        <dbReference type="ARBA" id="ARBA00022833"/>
    </source>
</evidence>
<keyword evidence="1" id="KW-0031">Aminopeptidase</keyword>
<dbReference type="GO" id="GO:0006508">
    <property type="term" value="P:proteolysis"/>
    <property type="evidence" value="ECO:0007669"/>
    <property type="project" value="UniProtKB-KW"/>
</dbReference>
<dbReference type="Gene3D" id="3.40.630.10">
    <property type="entry name" value="Zn peptidases"/>
    <property type="match status" value="1"/>
</dbReference>
<reference evidence="9" key="1">
    <citation type="submission" date="2021-04" db="EMBL/GenBank/DDBJ databases">
        <title>novel species isolated from subtropical streams in China.</title>
        <authorList>
            <person name="Lu H."/>
        </authorList>
    </citation>
    <scope>NUCLEOTIDE SEQUENCE</scope>
    <source>
        <strain evidence="9">LFS511W</strain>
    </source>
</reference>
<keyword evidence="3" id="KW-0479">Metal-binding</keyword>
<dbReference type="AlphaFoldDB" id="A0A941DQ69"/>
<evidence type="ECO:0000256" key="4">
    <source>
        <dbReference type="ARBA" id="ARBA00022729"/>
    </source>
</evidence>
<evidence type="ECO:0000256" key="1">
    <source>
        <dbReference type="ARBA" id="ARBA00022438"/>
    </source>
</evidence>
<dbReference type="PANTHER" id="PTHR12147:SF56">
    <property type="entry name" value="AMINOPEPTIDASE YDR415C-RELATED"/>
    <property type="match status" value="1"/>
</dbReference>
<evidence type="ECO:0000259" key="8">
    <source>
        <dbReference type="Pfam" id="PF04389"/>
    </source>
</evidence>
<feature type="domain" description="Peptidase M28" evidence="8">
    <location>
        <begin position="313"/>
        <end position="534"/>
    </location>
</feature>
<evidence type="ECO:0000256" key="2">
    <source>
        <dbReference type="ARBA" id="ARBA00022670"/>
    </source>
</evidence>
<dbReference type="SUPFAM" id="SSF53187">
    <property type="entry name" value="Zn-dependent exopeptidases"/>
    <property type="match status" value="1"/>
</dbReference>
<sequence length="565" mass="61587">MTTQKTSKLSSLWPTLALTLGSLIGGTCAPAIAEGSAITSKAKAGTSLNERNLRAHLSFLADDLLEGRGTGQRGGDLAVRYLETQAALVGLQVLPGNKVQGYRQAVDIIGSQTLAESQIRFSSGGQQLNPVLGKDVVLGSSGGRQNVSFSAPVVFVGYGIRAPEENWDDFKQADVKGKLLIMMVNDPQPTAEEPQRFGGAALTYYGRWTYKFEEAARQGAAGVLLIHTTASAAYAWNVPQTSFSHERFSLPGMGNPLEGWIQEDTARQLFAAAGQDLDQLRQQAERRDFQPVTLNVTAQAEVHNRVRQVRQYNVLGMVPGTDPKLKSEAVIYSAHWDHLGIETDANGKTQIWNGAVDNASGSAALIEMARVAVKEPTRRTQIFLWPAAEEQYLLGSATYVKQAPWPLAKTAADLNLDSMNFVAATKDIGVAGSERSSLYHSAVKVAKTMKLRIAPSVPDLGGAYFRADHFNFARVGIPAFNVGSAVFSGDGHFDFDKAPQDAYLKKMRDFKQDYHTVRDVYHPDWDLSGMLQQALFTLRLGQEVGNAQKMPEWNPGEAFGKIPRQ</sequence>
<comment type="caution">
    <text evidence="9">The sequence shown here is derived from an EMBL/GenBank/DDBJ whole genome shotgun (WGS) entry which is preliminary data.</text>
</comment>
<dbReference type="SUPFAM" id="SSF52025">
    <property type="entry name" value="PA domain"/>
    <property type="match status" value="1"/>
</dbReference>
<dbReference type="GO" id="GO:0008235">
    <property type="term" value="F:metalloexopeptidase activity"/>
    <property type="evidence" value="ECO:0007669"/>
    <property type="project" value="InterPro"/>
</dbReference>
<dbReference type="InterPro" id="IPR046450">
    <property type="entry name" value="PA_dom_sf"/>
</dbReference>
<evidence type="ECO:0000313" key="9">
    <source>
        <dbReference type="EMBL" id="MBR7783682.1"/>
    </source>
</evidence>
<dbReference type="GO" id="GO:0046872">
    <property type="term" value="F:metal ion binding"/>
    <property type="evidence" value="ECO:0007669"/>
    <property type="project" value="UniProtKB-KW"/>
</dbReference>
<gene>
    <name evidence="9" type="ORF">KDM89_16170</name>
</gene>
<keyword evidence="10" id="KW-1185">Reference proteome</keyword>
<name>A0A941DQ69_9BURK</name>
<dbReference type="Pfam" id="PF04389">
    <property type="entry name" value="Peptidase_M28"/>
    <property type="match status" value="1"/>
</dbReference>
<evidence type="ECO:0000256" key="7">
    <source>
        <dbReference type="SAM" id="SignalP"/>
    </source>
</evidence>
<feature type="signal peptide" evidence="7">
    <location>
        <begin position="1"/>
        <end position="33"/>
    </location>
</feature>
<dbReference type="PANTHER" id="PTHR12147">
    <property type="entry name" value="METALLOPEPTIDASE M28 FAMILY MEMBER"/>
    <property type="match status" value="1"/>
</dbReference>
<keyword evidence="2" id="KW-0645">Protease</keyword>
<keyword evidence="5" id="KW-0378">Hydrolase</keyword>
<dbReference type="GO" id="GO:0004177">
    <property type="term" value="F:aminopeptidase activity"/>
    <property type="evidence" value="ECO:0007669"/>
    <property type="project" value="UniProtKB-KW"/>
</dbReference>
<dbReference type="InterPro" id="IPR045175">
    <property type="entry name" value="M28_fam"/>
</dbReference>
<dbReference type="EMBL" id="JAGSPN010000013">
    <property type="protein sequence ID" value="MBR7783682.1"/>
    <property type="molecule type" value="Genomic_DNA"/>
</dbReference>
<proteinExistence type="predicted"/>
<accession>A0A941DQ69</accession>